<keyword evidence="1" id="KW-1133">Transmembrane helix</keyword>
<keyword evidence="1" id="KW-0812">Transmembrane</keyword>
<feature type="transmembrane region" description="Helical" evidence="1">
    <location>
        <begin position="32"/>
        <end position="51"/>
    </location>
</feature>
<feature type="transmembrane region" description="Helical" evidence="1">
    <location>
        <begin position="6"/>
        <end position="25"/>
    </location>
</feature>
<organism evidence="2">
    <name type="scientific">Salmonella enterica subsp. enterica serovar Saintpaul</name>
    <dbReference type="NCBI Taxonomy" id="90105"/>
    <lineage>
        <taxon>Bacteria</taxon>
        <taxon>Pseudomonadati</taxon>
        <taxon>Pseudomonadota</taxon>
        <taxon>Gammaproteobacteria</taxon>
        <taxon>Enterobacterales</taxon>
        <taxon>Enterobacteriaceae</taxon>
        <taxon>Salmonella</taxon>
    </lineage>
</organism>
<gene>
    <name evidence="2" type="ORF">A7T00_17005</name>
</gene>
<evidence type="ECO:0008006" key="3">
    <source>
        <dbReference type="Google" id="ProtNLM"/>
    </source>
</evidence>
<proteinExistence type="predicted"/>
<comment type="caution">
    <text evidence="2">The sequence shown here is derived from an EMBL/GenBank/DDBJ whole genome shotgun (WGS) entry which is preliminary data.</text>
</comment>
<evidence type="ECO:0000256" key="1">
    <source>
        <dbReference type="SAM" id="Phobius"/>
    </source>
</evidence>
<dbReference type="AlphaFoldDB" id="A0A1S0ZIZ0"/>
<accession>A0A1S0ZIZ0</accession>
<sequence>MRANKANWICFSVFFILFFLIRFISLSLNFHFSGFVFLAAFIYGLYTYIAVLDKVNNLEPDNKIVKFLHAEKIIASLKKGNEIGFLGRNVFFFTGFTIGMLLIKFT</sequence>
<keyword evidence="1" id="KW-0472">Membrane</keyword>
<feature type="transmembrane region" description="Helical" evidence="1">
    <location>
        <begin position="85"/>
        <end position="103"/>
    </location>
</feature>
<name>A0A1S0ZIZ0_SALET</name>
<evidence type="ECO:0000313" key="2">
    <source>
        <dbReference type="EMBL" id="OHG64543.1"/>
    </source>
</evidence>
<dbReference type="EMBL" id="MLZC01000008">
    <property type="protein sequence ID" value="OHG64543.1"/>
    <property type="molecule type" value="Genomic_DNA"/>
</dbReference>
<reference evidence="2" key="1">
    <citation type="submission" date="2016-09" db="EMBL/GenBank/DDBJ databases">
        <title>Whole genome sequencing of Salmonella enterica.</title>
        <authorList>
            <person name="Bell R."/>
        </authorList>
    </citation>
    <scope>NUCLEOTIDE SEQUENCE [LARGE SCALE GENOMIC DNA]</scope>
    <source>
        <strain evidence="2">CFSAN044978</strain>
    </source>
</reference>
<protein>
    <recommendedName>
        <fullName evidence="3">DUF3899 domain-containing protein</fullName>
    </recommendedName>
</protein>